<accession>A0A4Z1IBX4</accession>
<dbReference type="GO" id="GO:0005524">
    <property type="term" value="F:ATP binding"/>
    <property type="evidence" value="ECO:0007669"/>
    <property type="project" value="UniProtKB-KW"/>
</dbReference>
<keyword evidence="4" id="KW-0067">ATP-binding</keyword>
<gene>
    <name evidence="6" type="ORF">BCON_0070g00140</name>
</gene>
<keyword evidence="3" id="KW-0418">Kinase</keyword>
<dbReference type="AlphaFoldDB" id="A0A4Z1IBX4"/>
<evidence type="ECO:0000256" key="1">
    <source>
        <dbReference type="ARBA" id="ARBA00022679"/>
    </source>
</evidence>
<dbReference type="GO" id="GO:0004672">
    <property type="term" value="F:protein kinase activity"/>
    <property type="evidence" value="ECO:0007669"/>
    <property type="project" value="InterPro"/>
</dbReference>
<keyword evidence="7" id="KW-1185">Reference proteome</keyword>
<keyword evidence="1" id="KW-0808">Transferase</keyword>
<dbReference type="EMBL" id="PQXN01000070">
    <property type="protein sequence ID" value="TGO57042.1"/>
    <property type="molecule type" value="Genomic_DNA"/>
</dbReference>
<dbReference type="InterPro" id="IPR050339">
    <property type="entry name" value="CC_SR_Kinase"/>
</dbReference>
<dbReference type="InterPro" id="IPR011009">
    <property type="entry name" value="Kinase-like_dom_sf"/>
</dbReference>
<feature type="domain" description="Protein kinase" evidence="5">
    <location>
        <begin position="1"/>
        <end position="306"/>
    </location>
</feature>
<dbReference type="Pfam" id="PF00069">
    <property type="entry name" value="Pkinase"/>
    <property type="match status" value="1"/>
</dbReference>
<dbReference type="Gene3D" id="1.10.510.10">
    <property type="entry name" value="Transferase(Phosphotransferase) domain 1"/>
    <property type="match status" value="1"/>
</dbReference>
<evidence type="ECO:0000313" key="7">
    <source>
        <dbReference type="Proteomes" id="UP000297527"/>
    </source>
</evidence>
<reference evidence="6 7" key="1">
    <citation type="submission" date="2017-12" db="EMBL/GenBank/DDBJ databases">
        <title>Comparative genomics of Botrytis spp.</title>
        <authorList>
            <person name="Valero-Jimenez C.A."/>
            <person name="Tapia P."/>
            <person name="Veloso J."/>
            <person name="Silva-Moreno E."/>
            <person name="Staats M."/>
            <person name="Valdes J.H."/>
            <person name="Van Kan J.A.L."/>
        </authorList>
    </citation>
    <scope>NUCLEOTIDE SEQUENCE [LARGE SCALE GENOMIC DNA]</scope>
    <source>
        <strain evidence="6 7">MUCL11595</strain>
    </source>
</reference>
<dbReference type="SUPFAM" id="SSF56112">
    <property type="entry name" value="Protein kinase-like (PK-like)"/>
    <property type="match status" value="1"/>
</dbReference>
<evidence type="ECO:0000256" key="3">
    <source>
        <dbReference type="ARBA" id="ARBA00022777"/>
    </source>
</evidence>
<evidence type="ECO:0000256" key="4">
    <source>
        <dbReference type="ARBA" id="ARBA00022840"/>
    </source>
</evidence>
<name>A0A4Z1IBX4_9HELO</name>
<protein>
    <recommendedName>
        <fullName evidence="5">Protein kinase domain-containing protein</fullName>
    </recommendedName>
</protein>
<evidence type="ECO:0000313" key="6">
    <source>
        <dbReference type="EMBL" id="TGO57042.1"/>
    </source>
</evidence>
<evidence type="ECO:0000256" key="2">
    <source>
        <dbReference type="ARBA" id="ARBA00022741"/>
    </source>
</evidence>
<dbReference type="PANTHER" id="PTHR11042">
    <property type="entry name" value="EUKARYOTIC TRANSLATION INITIATION FACTOR 2-ALPHA KINASE EIF2-ALPHA KINASE -RELATED"/>
    <property type="match status" value="1"/>
</dbReference>
<comment type="caution">
    <text evidence="6">The sequence shown here is derived from an EMBL/GenBank/DDBJ whole genome shotgun (WGS) entry which is preliminary data.</text>
</comment>
<dbReference type="OrthoDB" id="10252171at2759"/>
<sequence>MISTLVGRSGQVYKPVRVIYKHPNKDPEFNIHLASGLLPARYLSIHKSSKRFVKVRQIRHHVDEDKENRVLVYDYATSNVLEMINNCPPLPLQARKTILKEVGLALKDMHARNWLHLDVKPDNVFIDWFVNMETKFCLEKMQLGDLDCALKLISTHLLNHKIGNVMWQSPEGQLGRGMGKHSEVFSFGLLCLFVLTGVESFHPDFESIPIEPERVILHKLLSNFGPLPDALLKHVDGEKAGELLKDFWKTIEKDEERAEGYEPFEQLTEADYPNLNEDAERLIHRMTNLDPGKRAEMVDIMTDPYRDGVGSKGIFGTEECFEDDAN</sequence>
<dbReference type="PROSITE" id="PS50011">
    <property type="entry name" value="PROTEIN_KINASE_DOM"/>
    <property type="match status" value="1"/>
</dbReference>
<proteinExistence type="predicted"/>
<dbReference type="GO" id="GO:0005737">
    <property type="term" value="C:cytoplasm"/>
    <property type="evidence" value="ECO:0007669"/>
    <property type="project" value="TreeGrafter"/>
</dbReference>
<dbReference type="GO" id="GO:0005634">
    <property type="term" value="C:nucleus"/>
    <property type="evidence" value="ECO:0007669"/>
    <property type="project" value="TreeGrafter"/>
</dbReference>
<dbReference type="InterPro" id="IPR000719">
    <property type="entry name" value="Prot_kinase_dom"/>
</dbReference>
<dbReference type="SMART" id="SM00220">
    <property type="entry name" value="S_TKc"/>
    <property type="match status" value="1"/>
</dbReference>
<evidence type="ECO:0000259" key="5">
    <source>
        <dbReference type="PROSITE" id="PS50011"/>
    </source>
</evidence>
<organism evidence="6 7">
    <name type="scientific">Botryotinia convoluta</name>
    <dbReference type="NCBI Taxonomy" id="54673"/>
    <lineage>
        <taxon>Eukaryota</taxon>
        <taxon>Fungi</taxon>
        <taxon>Dikarya</taxon>
        <taxon>Ascomycota</taxon>
        <taxon>Pezizomycotina</taxon>
        <taxon>Leotiomycetes</taxon>
        <taxon>Helotiales</taxon>
        <taxon>Sclerotiniaceae</taxon>
        <taxon>Botryotinia</taxon>
    </lineage>
</organism>
<dbReference type="Proteomes" id="UP000297527">
    <property type="component" value="Unassembled WGS sequence"/>
</dbReference>
<keyword evidence="2" id="KW-0547">Nucleotide-binding</keyword>